<reference evidence="1 2" key="1">
    <citation type="submission" date="2019-03" db="EMBL/GenBank/DDBJ databases">
        <title>The genome sequence of a newly discovered highly antifungal drug resistant Aspergillus species, Aspergillus tanneri NIH 1004.</title>
        <authorList>
            <person name="Mounaud S."/>
            <person name="Singh I."/>
            <person name="Joardar V."/>
            <person name="Pakala S."/>
            <person name="Pakala S."/>
            <person name="Venepally P."/>
            <person name="Hoover J."/>
            <person name="Nierman W."/>
            <person name="Chung J."/>
            <person name="Losada L."/>
        </authorList>
    </citation>
    <scope>NUCLEOTIDE SEQUENCE [LARGE SCALE GENOMIC DNA]</scope>
    <source>
        <strain evidence="1 2">NIH1004</strain>
    </source>
</reference>
<organism evidence="1 2">
    <name type="scientific">Aspergillus tanneri</name>
    <dbReference type="NCBI Taxonomy" id="1220188"/>
    <lineage>
        <taxon>Eukaryota</taxon>
        <taxon>Fungi</taxon>
        <taxon>Dikarya</taxon>
        <taxon>Ascomycota</taxon>
        <taxon>Pezizomycotina</taxon>
        <taxon>Eurotiomycetes</taxon>
        <taxon>Eurotiomycetidae</taxon>
        <taxon>Eurotiales</taxon>
        <taxon>Aspergillaceae</taxon>
        <taxon>Aspergillus</taxon>
        <taxon>Aspergillus subgen. Circumdati</taxon>
    </lineage>
</organism>
<name>A0A4S3J159_9EURO</name>
<dbReference type="AlphaFoldDB" id="A0A4S3J159"/>
<comment type="caution">
    <text evidence="1">The sequence shown here is derived from an EMBL/GenBank/DDBJ whole genome shotgun (WGS) entry which is preliminary data.</text>
</comment>
<keyword evidence="2" id="KW-1185">Reference proteome</keyword>
<evidence type="ECO:0000313" key="2">
    <source>
        <dbReference type="Proteomes" id="UP000308092"/>
    </source>
</evidence>
<dbReference type="EMBL" id="SOSA01000835">
    <property type="protein sequence ID" value="THC88479.1"/>
    <property type="molecule type" value="Genomic_DNA"/>
</dbReference>
<accession>A0A4S3J159</accession>
<proteinExistence type="predicted"/>
<dbReference type="VEuPathDB" id="FungiDB:EYZ11_012069"/>
<gene>
    <name evidence="1" type="ORF">EYZ11_012069</name>
</gene>
<dbReference type="Proteomes" id="UP000308092">
    <property type="component" value="Unassembled WGS sequence"/>
</dbReference>
<protein>
    <submittedName>
        <fullName evidence="1">Uncharacterized protein</fullName>
    </submittedName>
</protein>
<evidence type="ECO:0000313" key="1">
    <source>
        <dbReference type="EMBL" id="THC88479.1"/>
    </source>
</evidence>
<sequence length="117" mass="13172">MATLCLHSAWTLLPPCQPRLHSRRKTGADRTFQLAAGRNEYLPHLAANYHYITYLQWLIHFGIFALASLTGRASYSMVAASANVSEKQLKTVARMALMNNSESEPNIIVHTANLPYW</sequence>